<proteinExistence type="predicted"/>
<name>A0AAV2EHE9_9ROSI</name>
<evidence type="ECO:0000313" key="1">
    <source>
        <dbReference type="EMBL" id="CAL1385398.1"/>
    </source>
</evidence>
<dbReference type="EMBL" id="OZ034817">
    <property type="protein sequence ID" value="CAL1385398.1"/>
    <property type="molecule type" value="Genomic_DNA"/>
</dbReference>
<keyword evidence="2" id="KW-1185">Reference proteome</keyword>
<evidence type="ECO:0000313" key="2">
    <source>
        <dbReference type="Proteomes" id="UP001497516"/>
    </source>
</evidence>
<evidence type="ECO:0008006" key="3">
    <source>
        <dbReference type="Google" id="ProtNLM"/>
    </source>
</evidence>
<dbReference type="InterPro" id="IPR036514">
    <property type="entry name" value="SGNH_hydro_sf"/>
</dbReference>
<dbReference type="AlphaFoldDB" id="A0AAV2EHE9"/>
<sequence>MGVYQGGCLPGFNKTILEHDQRPIVCDKERNSYHDLHNKQVQQLVLDLGLKHTSYARYCGTAKHVTCRKLDTPFCKDPYHYIWWDDLHFTDHAYKLIASKVFPCMYVDLKCWSHNCTSSRSDRDRLVGGIPNTLSGHLL</sequence>
<dbReference type="Gene3D" id="3.40.50.1110">
    <property type="entry name" value="SGNH hydrolase"/>
    <property type="match status" value="1"/>
</dbReference>
<reference evidence="1 2" key="1">
    <citation type="submission" date="2024-04" db="EMBL/GenBank/DDBJ databases">
        <authorList>
            <person name="Fracassetti M."/>
        </authorList>
    </citation>
    <scope>NUCLEOTIDE SEQUENCE [LARGE SCALE GENOMIC DNA]</scope>
</reference>
<dbReference type="Proteomes" id="UP001497516">
    <property type="component" value="Chromosome 4"/>
</dbReference>
<organism evidence="1 2">
    <name type="scientific">Linum trigynum</name>
    <dbReference type="NCBI Taxonomy" id="586398"/>
    <lineage>
        <taxon>Eukaryota</taxon>
        <taxon>Viridiplantae</taxon>
        <taxon>Streptophyta</taxon>
        <taxon>Embryophyta</taxon>
        <taxon>Tracheophyta</taxon>
        <taxon>Spermatophyta</taxon>
        <taxon>Magnoliopsida</taxon>
        <taxon>eudicotyledons</taxon>
        <taxon>Gunneridae</taxon>
        <taxon>Pentapetalae</taxon>
        <taxon>rosids</taxon>
        <taxon>fabids</taxon>
        <taxon>Malpighiales</taxon>
        <taxon>Linaceae</taxon>
        <taxon>Linum</taxon>
    </lineage>
</organism>
<accession>A0AAV2EHE9</accession>
<gene>
    <name evidence="1" type="ORF">LTRI10_LOCUS26540</name>
</gene>
<protein>
    <recommendedName>
        <fullName evidence="3">GDSL esterase/lipase</fullName>
    </recommendedName>
</protein>